<dbReference type="PANTHER" id="PTHR37418:SF2">
    <property type="entry name" value="3-KETO-5-AMINOHEXANOATE CLEAVAGE ENZYME"/>
    <property type="match status" value="1"/>
</dbReference>
<evidence type="ECO:0000256" key="2">
    <source>
        <dbReference type="ARBA" id="ARBA00022679"/>
    </source>
</evidence>
<dbReference type="Gene3D" id="3.20.20.70">
    <property type="entry name" value="Aldolase class I"/>
    <property type="match status" value="1"/>
</dbReference>
<keyword evidence="2" id="KW-0808">Transferase</keyword>
<proteinExistence type="predicted"/>
<dbReference type="InterPro" id="IPR013785">
    <property type="entry name" value="Aldolase_TIM"/>
</dbReference>
<dbReference type="AlphaFoldDB" id="A0A845LXT9"/>
<name>A0A845LXT9_9RHOB</name>
<evidence type="ECO:0000256" key="3">
    <source>
        <dbReference type="ARBA" id="ARBA00022723"/>
    </source>
</evidence>
<evidence type="ECO:0000256" key="1">
    <source>
        <dbReference type="ARBA" id="ARBA00001947"/>
    </source>
</evidence>
<keyword evidence="4" id="KW-0862">Zinc</keyword>
<gene>
    <name evidence="5" type="ORF">GQE99_00940</name>
</gene>
<reference evidence="5 6" key="1">
    <citation type="submission" date="2019-12" db="EMBL/GenBank/DDBJ databases">
        <title>Maritimibacter sp. nov. sp. isolated from sea sand.</title>
        <authorList>
            <person name="Kim J."/>
            <person name="Jeong S.E."/>
            <person name="Jung H.S."/>
            <person name="Jeon C.O."/>
        </authorList>
    </citation>
    <scope>NUCLEOTIDE SEQUENCE [LARGE SCALE GENOMIC DNA]</scope>
    <source>
        <strain evidence="5 6">DP07</strain>
    </source>
</reference>
<dbReference type="EMBL" id="WTUX01000002">
    <property type="protein sequence ID" value="MZR11599.1"/>
    <property type="molecule type" value="Genomic_DNA"/>
</dbReference>
<dbReference type="GO" id="GO:0043720">
    <property type="term" value="F:3-keto-5-aminohexanoate cleavage activity"/>
    <property type="evidence" value="ECO:0007669"/>
    <property type="project" value="InterPro"/>
</dbReference>
<evidence type="ECO:0000313" key="6">
    <source>
        <dbReference type="Proteomes" id="UP000467322"/>
    </source>
</evidence>
<comment type="cofactor">
    <cofactor evidence="1">
        <name>Zn(2+)</name>
        <dbReference type="ChEBI" id="CHEBI:29105"/>
    </cofactor>
</comment>
<dbReference type="RefSeq" id="WP_161349712.1">
    <property type="nucleotide sequence ID" value="NZ_WTUX01000002.1"/>
</dbReference>
<dbReference type="Pfam" id="PF05853">
    <property type="entry name" value="BKACE"/>
    <property type="match status" value="1"/>
</dbReference>
<dbReference type="InterPro" id="IPR008567">
    <property type="entry name" value="BKACE"/>
</dbReference>
<dbReference type="GO" id="GO:0046872">
    <property type="term" value="F:metal ion binding"/>
    <property type="evidence" value="ECO:0007669"/>
    <property type="project" value="UniProtKB-KW"/>
</dbReference>
<dbReference type="Proteomes" id="UP000467322">
    <property type="component" value="Unassembled WGS sequence"/>
</dbReference>
<keyword evidence="3" id="KW-0479">Metal-binding</keyword>
<protein>
    <submittedName>
        <fullName evidence="5">3-keto-5-aminohexanoate cleavage protein</fullName>
    </submittedName>
</protein>
<evidence type="ECO:0000313" key="5">
    <source>
        <dbReference type="EMBL" id="MZR11599.1"/>
    </source>
</evidence>
<comment type="caution">
    <text evidence="5">The sequence shown here is derived from an EMBL/GenBank/DDBJ whole genome shotgun (WGS) entry which is preliminary data.</text>
</comment>
<dbReference type="PANTHER" id="PTHR37418">
    <property type="entry name" value="3-KETO-5-AMINOHEXANOATE CLEAVAGE ENZYME-RELATED"/>
    <property type="match status" value="1"/>
</dbReference>
<evidence type="ECO:0000256" key="4">
    <source>
        <dbReference type="ARBA" id="ARBA00022833"/>
    </source>
</evidence>
<organism evidence="5 6">
    <name type="scientific">Maritimibacter harenae</name>
    <dbReference type="NCBI Taxonomy" id="2606218"/>
    <lineage>
        <taxon>Bacteria</taxon>
        <taxon>Pseudomonadati</taxon>
        <taxon>Pseudomonadota</taxon>
        <taxon>Alphaproteobacteria</taxon>
        <taxon>Rhodobacterales</taxon>
        <taxon>Roseobacteraceae</taxon>
        <taxon>Maritimibacter</taxon>
    </lineage>
</organism>
<dbReference type="SUPFAM" id="SSF51395">
    <property type="entry name" value="FMN-linked oxidoreductases"/>
    <property type="match status" value="1"/>
</dbReference>
<sequence>MSPLPDLMVAPNGATRIKADHPALPITLDEITETARACAEAGADGLHLHLRDEGGRHLLDAGAYREALAHLGRVLPALPVQITTESAGLYAPDHQKRVALESGATMVSAAWREITREDGARRFYEEAHDRGIAIQHILYSVEDAEGLAATLPDARLGDSGLQLIFVLGRYTSGQTSTPDMLDPFLDWMRERAITPDWAVCAFGQGETACLSGARAAGGKRRVGFENSLVHADGRTAADNAERVRAVVADAATASET</sequence>
<keyword evidence="6" id="KW-1185">Reference proteome</keyword>
<accession>A0A845LXT9</accession>